<evidence type="ECO:0000313" key="1">
    <source>
        <dbReference type="EMBL" id="BAA31031.1"/>
    </source>
</evidence>
<dbReference type="EnsemblBacteria" id="BAA31031">
    <property type="protein sequence ID" value="BAA31031"/>
    <property type="gene ID" value="BAA31031"/>
</dbReference>
<dbReference type="EMBL" id="BA000001">
    <property type="protein sequence ID" value="BAA31031.1"/>
    <property type="molecule type" value="Genomic_DNA"/>
</dbReference>
<accession>O59569</accession>
<protein>
    <submittedName>
        <fullName evidence="1">Uncharacterized protein</fullName>
    </submittedName>
</protein>
<keyword evidence="2" id="KW-1185">Reference proteome</keyword>
<evidence type="ECO:0000313" key="2">
    <source>
        <dbReference type="Proteomes" id="UP000000752"/>
    </source>
</evidence>
<name>O59569_PYRHO</name>
<dbReference type="KEGG" id="pho:PH1906"/>
<dbReference type="PIR" id="H71204">
    <property type="entry name" value="H71204"/>
</dbReference>
<dbReference type="AlphaFoldDB" id="O59569"/>
<gene>
    <name evidence="1" type="ordered locus">PH1906</name>
</gene>
<reference evidence="1 2" key="1">
    <citation type="journal article" date="1998" name="DNA Res.">
        <title>Complete sequence and gene organization of the genome of a hyper-thermophilic archaebacterium, Pyrococcus horikoshii OT3.</title>
        <authorList>
            <person name="Kawarabayasi Y."/>
            <person name="Sawada M."/>
            <person name="Horikawa H."/>
            <person name="Haikawa Y."/>
            <person name="Hino Y."/>
            <person name="Yamamoto S."/>
            <person name="Sekine M."/>
            <person name="Baba S."/>
            <person name="Kosugi H."/>
            <person name="Hosoyama A."/>
            <person name="Nagai Y."/>
            <person name="Sakai M."/>
            <person name="Ogura K."/>
            <person name="Otuka R."/>
            <person name="Nakazawa H."/>
            <person name="Takamiya M."/>
            <person name="Ohfuku Y."/>
            <person name="Funahashi T."/>
            <person name="Tanaka T."/>
            <person name="Kudoh Y."/>
            <person name="Yamazaki J."/>
            <person name="Kushida N."/>
            <person name="Oguchi A."/>
            <person name="Aoki K."/>
            <person name="Nakamura Y."/>
            <person name="Robb T.F."/>
            <person name="Horikoshi K."/>
            <person name="Masuchi Y."/>
            <person name="Shizuya H."/>
            <person name="Kikuchi H."/>
        </authorList>
    </citation>
    <scope>NUCLEOTIDE SEQUENCE [LARGE SCALE GENOMIC DNA]</scope>
    <source>
        <strain evidence="2">ATCC 700860 / DSM 12428 / JCM 9974 / NBRC 100139 / OT-3</strain>
    </source>
</reference>
<organism evidence="1 2">
    <name type="scientific">Pyrococcus horikoshii (strain ATCC 700860 / DSM 12428 / JCM 9974 / NBRC 100139 / OT-3)</name>
    <dbReference type="NCBI Taxonomy" id="70601"/>
    <lineage>
        <taxon>Archaea</taxon>
        <taxon>Methanobacteriati</taxon>
        <taxon>Methanobacteriota</taxon>
        <taxon>Thermococci</taxon>
        <taxon>Thermococcales</taxon>
        <taxon>Thermococcaceae</taxon>
        <taxon>Pyrococcus</taxon>
    </lineage>
</organism>
<sequence>MRIASPSIFGLSLIMTPFTLNSLRTLSRSSHFRSLSSRFKCLFSPFSPYSIPLIWICILSRASLPNSFSISASISLHSSSVLHFPLFLAWAWAKSIAGKTNSSS</sequence>
<dbReference type="Proteomes" id="UP000000752">
    <property type="component" value="Chromosome"/>
</dbReference>
<proteinExistence type="predicted"/>